<proteinExistence type="predicted"/>
<keyword evidence="2" id="KW-1185">Reference proteome</keyword>
<protein>
    <submittedName>
        <fullName evidence="1">Uncharacterized protein</fullName>
    </submittedName>
</protein>
<sequence>MLSDIKTWSWMQKEKGLCLGTVGQIYRNRGRRSAANANATANFFCVAGGVYASTHPPVPLPADPSLSLVPHLLARLPCAHPHAPALLDAATSNAISRADLRCLVSSLAAGPTRRLGLRK</sequence>
<dbReference type="Gramene" id="TVU13427">
    <property type="protein sequence ID" value="TVU13427"/>
    <property type="gene ID" value="EJB05_40483"/>
</dbReference>
<evidence type="ECO:0000313" key="1">
    <source>
        <dbReference type="EMBL" id="TVU13427.1"/>
    </source>
</evidence>
<comment type="caution">
    <text evidence="1">The sequence shown here is derived from an EMBL/GenBank/DDBJ whole genome shotgun (WGS) entry which is preliminary data.</text>
</comment>
<reference evidence="1 2" key="1">
    <citation type="journal article" date="2019" name="Sci. Rep.">
        <title>A high-quality genome of Eragrostis curvula grass provides insights into Poaceae evolution and supports new strategies to enhance forage quality.</title>
        <authorList>
            <person name="Carballo J."/>
            <person name="Santos B.A.C.M."/>
            <person name="Zappacosta D."/>
            <person name="Garbus I."/>
            <person name="Selva J.P."/>
            <person name="Gallo C.A."/>
            <person name="Diaz A."/>
            <person name="Albertini E."/>
            <person name="Caccamo M."/>
            <person name="Echenique V."/>
        </authorList>
    </citation>
    <scope>NUCLEOTIDE SEQUENCE [LARGE SCALE GENOMIC DNA]</scope>
    <source>
        <strain evidence="2">cv. Victoria</strain>
        <tissue evidence="1">Leaf</tissue>
    </source>
</reference>
<name>A0A5J9TQC4_9POAL</name>
<accession>A0A5J9TQC4</accession>
<evidence type="ECO:0000313" key="2">
    <source>
        <dbReference type="Proteomes" id="UP000324897"/>
    </source>
</evidence>
<dbReference type="Proteomes" id="UP000324897">
    <property type="component" value="Unassembled WGS sequence"/>
</dbReference>
<organism evidence="1 2">
    <name type="scientific">Eragrostis curvula</name>
    <name type="common">weeping love grass</name>
    <dbReference type="NCBI Taxonomy" id="38414"/>
    <lineage>
        <taxon>Eukaryota</taxon>
        <taxon>Viridiplantae</taxon>
        <taxon>Streptophyta</taxon>
        <taxon>Embryophyta</taxon>
        <taxon>Tracheophyta</taxon>
        <taxon>Spermatophyta</taxon>
        <taxon>Magnoliopsida</taxon>
        <taxon>Liliopsida</taxon>
        <taxon>Poales</taxon>
        <taxon>Poaceae</taxon>
        <taxon>PACMAD clade</taxon>
        <taxon>Chloridoideae</taxon>
        <taxon>Eragrostideae</taxon>
        <taxon>Eragrostidinae</taxon>
        <taxon>Eragrostis</taxon>
    </lineage>
</organism>
<dbReference type="EMBL" id="RWGY01000034">
    <property type="protein sequence ID" value="TVU13427.1"/>
    <property type="molecule type" value="Genomic_DNA"/>
</dbReference>
<feature type="non-terminal residue" evidence="1">
    <location>
        <position position="1"/>
    </location>
</feature>
<gene>
    <name evidence="1" type="ORF">EJB05_40483</name>
</gene>
<dbReference type="AlphaFoldDB" id="A0A5J9TQC4"/>